<dbReference type="InterPro" id="IPR008268">
    <property type="entry name" value="Peptidase_S16_AS"/>
</dbReference>
<evidence type="ECO:0000256" key="5">
    <source>
        <dbReference type="ARBA" id="ARBA00022801"/>
    </source>
</evidence>
<dbReference type="InterPro" id="IPR027543">
    <property type="entry name" value="Lon_bac"/>
</dbReference>
<keyword evidence="6 9" id="KW-0720">Serine protease</keyword>
<evidence type="ECO:0000313" key="18">
    <source>
        <dbReference type="Proteomes" id="UP001058120"/>
    </source>
</evidence>
<dbReference type="Pfam" id="PF00004">
    <property type="entry name" value="AAA"/>
    <property type="match status" value="1"/>
</dbReference>
<dbReference type="SMART" id="SM00382">
    <property type="entry name" value="AAA"/>
    <property type="match status" value="1"/>
</dbReference>
<dbReference type="PRINTS" id="PR00830">
    <property type="entry name" value="ENDOLAPTASE"/>
</dbReference>
<keyword evidence="7 9" id="KW-0067">ATP-binding</keyword>
<feature type="active site" evidence="9 11">
    <location>
        <position position="770"/>
    </location>
</feature>
<evidence type="ECO:0000256" key="14">
    <source>
        <dbReference type="SAM" id="MobiDB-lite"/>
    </source>
</evidence>
<dbReference type="Gene3D" id="2.30.130.40">
    <property type="entry name" value="LON domain-like"/>
    <property type="match status" value="1"/>
</dbReference>
<evidence type="ECO:0000256" key="6">
    <source>
        <dbReference type="ARBA" id="ARBA00022825"/>
    </source>
</evidence>
<dbReference type="Pfam" id="PF22667">
    <property type="entry name" value="Lon_lid"/>
    <property type="match status" value="1"/>
</dbReference>
<evidence type="ECO:0000256" key="2">
    <source>
        <dbReference type="ARBA" id="ARBA00022490"/>
    </source>
</evidence>
<dbReference type="InterPro" id="IPR004815">
    <property type="entry name" value="Lon_bac/euk-typ"/>
</dbReference>
<sequence>MVKKKDDENFEIEDKPKKRGRPKKSAAKETKIVDSVPTEQEEIFINEQALLNEVPHEIGLLSLRENVLFNSMIMPIYETRESGIAVIEKAYNSSKFIFITAQKDSFVDEPKINDLYAIGTVGLILRMVKLPNGHIKALIQGISRAKCLGEIAKAEYPQVFIELIKEKTADINPEVTARIRLAREYSEKILQLRGVPIAEIMAILMQVDEPGKLADLIASNMRIKADEAQVMLECLDPVERLNIVIKHLLKEVEIADLQAKIQNIAREGMDKAQKTYYLREQIKAIRSELGENANMDEELDTLRENLEKIGLSKEAKAEAKKQLYRLSNMGVDSAEANVVRTYLDWLVELPWKKTTKDILDIAKAKKLLDADHYGLTKIKDRILEFLSVRKLNPQSKATILCFVGPPGVGKTSLGRSIAKAMNRKFQRISLGGMRDEAEIRGHRRTYVGAMPGRIIQAMKNAGTKNPVIVLDEIDKLGNDFRGDPSSALLEALDPEQNSHFSDHYLNVEFDLSKVLFLCTANNIDSIPHALRDRMEIIRISGYTELEKLAIVKSYILKRQILDNGLTEKQIKITDNSIKKVIREYTREAGLRNLEREIGAICRKVARKVAEHEITYCSVTPKMIEELLGAPRFLEEEREKKLLPGVATGLAWTQSGGDVLFVEVSKMKGKGAVQITGQLGDVMKESCQAAVSYIRSHADILKVEEDFYEKYDLHIHVPEGATPKDGPSAGVTLFAAILSSLLDVSAKSEYCMTGEITLRGRVLPVGGIKEKILAAVTRGLKDVIIPKQNMKDLEDIPAELLEKITVHPVTHVDDVRKLIF</sequence>
<dbReference type="InterPro" id="IPR003111">
    <property type="entry name" value="Lon_prtase_N"/>
</dbReference>
<dbReference type="EC" id="3.4.21.53" evidence="9 10"/>
<evidence type="ECO:0000259" key="16">
    <source>
        <dbReference type="PROSITE" id="PS51787"/>
    </source>
</evidence>
<dbReference type="InterPro" id="IPR015947">
    <property type="entry name" value="PUA-like_sf"/>
</dbReference>
<feature type="coiled-coil region" evidence="13">
    <location>
        <begin position="285"/>
        <end position="312"/>
    </location>
</feature>
<evidence type="ECO:0000256" key="1">
    <source>
        <dbReference type="ARBA" id="ARBA00004496"/>
    </source>
</evidence>
<evidence type="ECO:0000256" key="13">
    <source>
        <dbReference type="SAM" id="Coils"/>
    </source>
</evidence>
<dbReference type="SUPFAM" id="SSF52540">
    <property type="entry name" value="P-loop containing nucleoside triphosphate hydrolases"/>
    <property type="match status" value="1"/>
</dbReference>
<evidence type="ECO:0000256" key="8">
    <source>
        <dbReference type="ARBA" id="ARBA00023016"/>
    </source>
</evidence>
<dbReference type="NCBIfam" id="TIGR00763">
    <property type="entry name" value="lon"/>
    <property type="match status" value="1"/>
</dbReference>
<dbReference type="PANTHER" id="PTHR10046">
    <property type="entry name" value="ATP DEPENDENT LON PROTEASE FAMILY MEMBER"/>
    <property type="match status" value="1"/>
</dbReference>
<dbReference type="SUPFAM" id="SSF54211">
    <property type="entry name" value="Ribosomal protein S5 domain 2-like"/>
    <property type="match status" value="1"/>
</dbReference>
<keyword evidence="2 9" id="KW-0963">Cytoplasm</keyword>
<comment type="subunit">
    <text evidence="9 10">Homohexamer. Organized in a ring with a central cavity.</text>
</comment>
<dbReference type="SMART" id="SM00464">
    <property type="entry name" value="LON"/>
    <property type="match status" value="1"/>
</dbReference>
<organism evidence="17 18">
    <name type="scientific">Taurinivorans muris</name>
    <dbReference type="NCBI Taxonomy" id="2787751"/>
    <lineage>
        <taxon>Bacteria</taxon>
        <taxon>Pseudomonadati</taxon>
        <taxon>Thermodesulfobacteriota</taxon>
        <taxon>Desulfovibrionia</taxon>
        <taxon>Desulfovibrionales</taxon>
        <taxon>Desulfovibrionaceae</taxon>
        <taxon>Taurinivorans</taxon>
    </lineage>
</organism>
<dbReference type="InterPro" id="IPR003959">
    <property type="entry name" value="ATPase_AAA_core"/>
</dbReference>
<dbReference type="PROSITE" id="PS51787">
    <property type="entry name" value="LON_N"/>
    <property type="match status" value="1"/>
</dbReference>
<dbReference type="Gene3D" id="1.20.58.1480">
    <property type="match status" value="1"/>
</dbReference>
<dbReference type="InterPro" id="IPR027065">
    <property type="entry name" value="Lon_Prtase"/>
</dbReference>
<dbReference type="Proteomes" id="UP001058120">
    <property type="component" value="Chromosome"/>
</dbReference>
<evidence type="ECO:0000256" key="9">
    <source>
        <dbReference type="HAMAP-Rule" id="MF_01973"/>
    </source>
</evidence>
<proteinExistence type="evidence at transcript level"/>
<dbReference type="InterPro" id="IPR046336">
    <property type="entry name" value="Lon_prtase_N_sf"/>
</dbReference>
<evidence type="ECO:0000256" key="4">
    <source>
        <dbReference type="ARBA" id="ARBA00022741"/>
    </source>
</evidence>
<keyword evidence="18" id="KW-1185">Reference proteome</keyword>
<dbReference type="Pfam" id="PF05362">
    <property type="entry name" value="Lon_C"/>
    <property type="match status" value="1"/>
</dbReference>
<dbReference type="InterPro" id="IPR020568">
    <property type="entry name" value="Ribosomal_Su5_D2-typ_SF"/>
</dbReference>
<name>A0ABY5Y1Z0_9BACT</name>
<feature type="domain" description="Lon N-terminal" evidence="16">
    <location>
        <begin position="58"/>
        <end position="252"/>
    </location>
</feature>
<keyword evidence="13" id="KW-0175">Coiled coil</keyword>
<dbReference type="Gene3D" id="3.40.50.300">
    <property type="entry name" value="P-loop containing nucleotide triphosphate hydrolases"/>
    <property type="match status" value="1"/>
</dbReference>
<comment type="function">
    <text evidence="9">ATP-dependent serine protease that mediates the selective degradation of mutant and abnormal proteins as well as certain short-lived regulatory proteins. Required for cellular homeostasis and for survival from DNA damage and developmental changes induced by stress. Degrades polypeptides processively to yield small peptide fragments that are 5 to 10 amino acids long. Binds to DNA in a double-stranded, site-specific manner.</text>
</comment>
<dbReference type="SUPFAM" id="SSF88697">
    <property type="entry name" value="PUA domain-like"/>
    <property type="match status" value="1"/>
</dbReference>
<feature type="active site" evidence="9 11">
    <location>
        <position position="727"/>
    </location>
</feature>
<evidence type="ECO:0000313" key="17">
    <source>
        <dbReference type="EMBL" id="UWX06210.1"/>
    </source>
</evidence>
<dbReference type="GO" id="GO:0004252">
    <property type="term" value="F:serine-type endopeptidase activity"/>
    <property type="evidence" value="ECO:0007669"/>
    <property type="project" value="UniProtKB-EC"/>
</dbReference>
<dbReference type="InterPro" id="IPR027417">
    <property type="entry name" value="P-loop_NTPase"/>
</dbReference>
<reference evidence="17" key="1">
    <citation type="submission" date="2020-12" db="EMBL/GenBank/DDBJ databases">
        <title>Taurinivorans muris gen. nov., sp. nov., fundamental and realized metabolic niche of a ubiquitous sulfidogenic bacterium in the murine intestine.</title>
        <authorList>
            <person name="Ye H."/>
            <person name="Hanson B.T."/>
            <person name="Loy A."/>
        </authorList>
    </citation>
    <scope>NUCLEOTIDE SEQUENCE</scope>
    <source>
        <strain evidence="17">LT0009</strain>
    </source>
</reference>
<feature type="compositionally biased region" description="Basic and acidic residues" evidence="14">
    <location>
        <begin position="1"/>
        <end position="16"/>
    </location>
</feature>
<evidence type="ECO:0000259" key="15">
    <source>
        <dbReference type="PROSITE" id="PS51786"/>
    </source>
</evidence>
<evidence type="ECO:0000256" key="11">
    <source>
        <dbReference type="PROSITE-ProRule" id="PRU01122"/>
    </source>
</evidence>
<dbReference type="Gene3D" id="1.10.8.60">
    <property type="match status" value="1"/>
</dbReference>
<evidence type="ECO:0000256" key="3">
    <source>
        <dbReference type="ARBA" id="ARBA00022670"/>
    </source>
</evidence>
<feature type="region of interest" description="Disordered" evidence="14">
    <location>
        <begin position="1"/>
        <end position="31"/>
    </location>
</feature>
<gene>
    <name evidence="9 17" type="primary">lon</name>
    <name evidence="17" type="ORF">JBF11_02515</name>
</gene>
<dbReference type="Gene3D" id="1.20.5.5270">
    <property type="match status" value="1"/>
</dbReference>
<dbReference type="InterPro" id="IPR014721">
    <property type="entry name" value="Ribsml_uS5_D2-typ_fold_subgr"/>
</dbReference>
<dbReference type="InterPro" id="IPR008269">
    <property type="entry name" value="Lon_proteolytic"/>
</dbReference>
<keyword evidence="3 9" id="KW-0645">Protease</keyword>
<protein>
    <recommendedName>
        <fullName evidence="9 10">Lon protease</fullName>
        <ecNumber evidence="9 10">3.4.21.53</ecNumber>
    </recommendedName>
    <alternativeName>
        <fullName evidence="9">ATP-dependent protease La</fullName>
    </alternativeName>
</protein>
<comment type="catalytic activity">
    <reaction evidence="9 10 11">
        <text>Hydrolysis of proteins in presence of ATP.</text>
        <dbReference type="EC" id="3.4.21.53"/>
    </reaction>
</comment>
<evidence type="ECO:0000256" key="12">
    <source>
        <dbReference type="RuleBase" id="RU000591"/>
    </source>
</evidence>
<dbReference type="InterPro" id="IPR003593">
    <property type="entry name" value="AAA+_ATPase"/>
</dbReference>
<dbReference type="RefSeq" id="WP_334315812.1">
    <property type="nucleotide sequence ID" value="NZ_CP065938.1"/>
</dbReference>
<dbReference type="CDD" id="cd19500">
    <property type="entry name" value="RecA-like_Lon"/>
    <property type="match status" value="1"/>
</dbReference>
<feature type="binding site" evidence="9">
    <location>
        <begin position="404"/>
        <end position="411"/>
    </location>
    <ligand>
        <name>ATP</name>
        <dbReference type="ChEBI" id="CHEBI:30616"/>
    </ligand>
</feature>
<dbReference type="PIRSF" id="PIRSF001174">
    <property type="entry name" value="Lon_proteas"/>
    <property type="match status" value="1"/>
</dbReference>
<comment type="induction">
    <text evidence="9">By heat shock.</text>
</comment>
<comment type="similarity">
    <text evidence="9 10 11 12">Belongs to the peptidase S16 family.</text>
</comment>
<dbReference type="InterPro" id="IPR054594">
    <property type="entry name" value="Lon_lid"/>
</dbReference>
<accession>A0ABY5Y1Z0</accession>
<evidence type="ECO:0000256" key="7">
    <source>
        <dbReference type="ARBA" id="ARBA00022840"/>
    </source>
</evidence>
<keyword evidence="5 9" id="KW-0378">Hydrolase</keyword>
<dbReference type="Gene3D" id="3.30.230.10">
    <property type="match status" value="1"/>
</dbReference>
<keyword evidence="8 9" id="KW-0346">Stress response</keyword>
<dbReference type="Pfam" id="PF02190">
    <property type="entry name" value="LON_substr_bdg"/>
    <property type="match status" value="1"/>
</dbReference>
<dbReference type="HAMAP" id="MF_01973">
    <property type="entry name" value="lon_bact"/>
    <property type="match status" value="1"/>
</dbReference>
<dbReference type="PROSITE" id="PS01046">
    <property type="entry name" value="LON_SER"/>
    <property type="match status" value="1"/>
</dbReference>
<feature type="domain" description="Lon proteolytic" evidence="15">
    <location>
        <begin position="640"/>
        <end position="819"/>
    </location>
</feature>
<evidence type="ECO:0000256" key="10">
    <source>
        <dbReference type="PIRNR" id="PIRNR001174"/>
    </source>
</evidence>
<dbReference type="PROSITE" id="PS51786">
    <property type="entry name" value="LON_PROTEOLYTIC"/>
    <property type="match status" value="1"/>
</dbReference>
<dbReference type="EMBL" id="CP065938">
    <property type="protein sequence ID" value="UWX06210.1"/>
    <property type="molecule type" value="Genomic_DNA"/>
</dbReference>
<comment type="subcellular location">
    <subcellularLocation>
        <location evidence="1 9 10">Cytoplasm</location>
    </subcellularLocation>
</comment>
<keyword evidence="4 9" id="KW-0547">Nucleotide-binding</keyword>